<evidence type="ECO:0000313" key="3">
    <source>
        <dbReference type="Proteomes" id="UP000054695"/>
    </source>
</evidence>
<gene>
    <name evidence="2" type="ORF">Lboz_0758</name>
</gene>
<dbReference type="AlphaFoldDB" id="A0A0W0RY47"/>
<dbReference type="InterPro" id="IPR038177">
    <property type="entry name" value="IAT_beta_sf"/>
</dbReference>
<keyword evidence="1" id="KW-0732">Signal</keyword>
<sequence>MLIRTLKIKPVVVAIALLSLNALNANAQNELLGAGTPWTKRYTGQGLGGRNQLGGFVDSLIPIQGNANHLWFADGSFMAGRYDNYAFSLGSGLRRLTTLNTHEVILGGYFFGDYQRTRAHTHAWLANPGIELLTRHYEARIQGYIPMSDRQQPYQYIMASDIPQSTLSDSGMTNYLAGGHGHSFIDTPVALVNEFGNGVEGEVGRYFPFLKGGWVRGGVYHFDYKTAKSINGVEANIELYMNNNASLIVQNNYDNQNKNKFSLGIRYSFGGPNHTDVNRLSNRMEEPIIRHIARQSYGLASPVRNSFVASGPTQLLADNVWFFSPQGSNQWSINLNSCTAENPCLDLYQGVVTGINAVAPNASLWFASGTYQVPTMGADGFVNLYNGQSIWGRTYDFRQPASGNARPEIVGGLWWTGNGLIHDVQVTNNNQIIPSLLTETGFDELIAAGATGNINVYNSAVTATGSGAPETYAVFAGENAYVNNTTIFSASLNEGNTYGIYGKDNVLVTNSNITSGSTGLGSVFAVKADQDALVLTSLLDVIGTDFATLTGVYAEHNASLISSIMSLNGLGEQYGIYAHNNGTTTNSSLHLQNSAAQVYGLYTDNDAIMTQSTINVESLPGLGSAAYGISAVGNATINNSFISVASDGGLAYGISAYDGNVSNSTVSAVSEGNATAVSGNNGLIIDNSIISAIANQGQSVGVSAYDGTVMNSIINTVSEGTTIAVSGNNSLIIDNSSINATSVYETLAVFANDSIVTNSIIKAVSEGNTFGVYGNNNLMVGNSNIQVFGGGFAYGVQAFNNATVDSSNVSAVGGGQTVGILAVNGLTITNSISSVIGGGDTYAVVSDSNTVIIDNSTVKATGGGTTYGVYGDMDAFVTNSTVTANGGGEVVGIAGFNRNVVVTNSVVNASGDLFTMGILADLFNSNSGNATVTNSTINVLGGSGEGYGVYAANMVVFEGNEASHVSASGDIFAIPVLSTTVVNNSSPKSQCSSNGGPESDC</sequence>
<evidence type="ECO:0008006" key="4">
    <source>
        <dbReference type="Google" id="ProtNLM"/>
    </source>
</evidence>
<comment type="caution">
    <text evidence="2">The sequence shown here is derived from an EMBL/GenBank/DDBJ whole genome shotgun (WGS) entry which is preliminary data.</text>
</comment>
<dbReference type="RefSeq" id="WP_058458447.1">
    <property type="nucleotide sequence ID" value="NZ_CAAAIY010000011.1"/>
</dbReference>
<dbReference type="Proteomes" id="UP000054695">
    <property type="component" value="Unassembled WGS sequence"/>
</dbReference>
<evidence type="ECO:0000313" key="2">
    <source>
        <dbReference type="EMBL" id="KTC75930.1"/>
    </source>
</evidence>
<organism evidence="2 3">
    <name type="scientific">Legionella bozemanae</name>
    <name type="common">Fluoribacter bozemanae</name>
    <dbReference type="NCBI Taxonomy" id="447"/>
    <lineage>
        <taxon>Bacteria</taxon>
        <taxon>Pseudomonadati</taxon>
        <taxon>Pseudomonadota</taxon>
        <taxon>Gammaproteobacteria</taxon>
        <taxon>Legionellales</taxon>
        <taxon>Legionellaceae</taxon>
        <taxon>Legionella</taxon>
    </lineage>
</organism>
<protein>
    <recommendedName>
        <fullName evidence="4">Inverse autotransporter beta-domain domain-containing protein</fullName>
    </recommendedName>
</protein>
<dbReference type="EMBL" id="LNXU01000007">
    <property type="protein sequence ID" value="KTC75930.1"/>
    <property type="molecule type" value="Genomic_DNA"/>
</dbReference>
<proteinExistence type="predicted"/>
<name>A0A0W0RY47_LEGBO</name>
<reference evidence="2 3" key="1">
    <citation type="submission" date="2015-11" db="EMBL/GenBank/DDBJ databases">
        <title>Genomic analysis of 38 Legionella species identifies large and diverse effector repertoires.</title>
        <authorList>
            <person name="Burstein D."/>
            <person name="Amaro F."/>
            <person name="Zusman T."/>
            <person name="Lifshitz Z."/>
            <person name="Cohen O."/>
            <person name="Gilbert J.A."/>
            <person name="Pupko T."/>
            <person name="Shuman H.A."/>
            <person name="Segal G."/>
        </authorList>
    </citation>
    <scope>NUCLEOTIDE SEQUENCE [LARGE SCALE GENOMIC DNA]</scope>
    <source>
        <strain evidence="2 3">WIGA</strain>
    </source>
</reference>
<dbReference type="PATRIC" id="fig|447.4.peg.819"/>
<accession>A0A0W0RY47</accession>
<dbReference type="STRING" id="447.Lboz_0758"/>
<feature type="signal peptide" evidence="1">
    <location>
        <begin position="1"/>
        <end position="27"/>
    </location>
</feature>
<evidence type="ECO:0000256" key="1">
    <source>
        <dbReference type="SAM" id="SignalP"/>
    </source>
</evidence>
<keyword evidence="3" id="KW-1185">Reference proteome</keyword>
<dbReference type="Gene3D" id="2.40.160.160">
    <property type="entry name" value="Inverse autotransporter, beta-domain"/>
    <property type="match status" value="1"/>
</dbReference>
<feature type="chain" id="PRO_5006911402" description="Inverse autotransporter beta-domain domain-containing protein" evidence="1">
    <location>
        <begin position="28"/>
        <end position="1001"/>
    </location>
</feature>
<dbReference type="OrthoDB" id="5647610at2"/>